<organism evidence="2 3">
    <name type="scientific">Melipona bicolor</name>
    <dbReference type="NCBI Taxonomy" id="60889"/>
    <lineage>
        <taxon>Eukaryota</taxon>
        <taxon>Metazoa</taxon>
        <taxon>Ecdysozoa</taxon>
        <taxon>Arthropoda</taxon>
        <taxon>Hexapoda</taxon>
        <taxon>Insecta</taxon>
        <taxon>Pterygota</taxon>
        <taxon>Neoptera</taxon>
        <taxon>Endopterygota</taxon>
        <taxon>Hymenoptera</taxon>
        <taxon>Apocrita</taxon>
        <taxon>Aculeata</taxon>
        <taxon>Apoidea</taxon>
        <taxon>Anthophila</taxon>
        <taxon>Apidae</taxon>
        <taxon>Melipona</taxon>
    </lineage>
</organism>
<gene>
    <name evidence="2" type="ORF">K0M31_004400</name>
</gene>
<evidence type="ECO:0000313" key="2">
    <source>
        <dbReference type="EMBL" id="KAK1126777.1"/>
    </source>
</evidence>
<keyword evidence="3" id="KW-1185">Reference proteome</keyword>
<dbReference type="Proteomes" id="UP001177670">
    <property type="component" value="Unassembled WGS sequence"/>
</dbReference>
<protein>
    <submittedName>
        <fullName evidence="2">Uncharacterized protein</fullName>
    </submittedName>
</protein>
<accession>A0AA40FWU2</accession>
<name>A0AA40FWU2_9HYME</name>
<sequence length="169" mass="17897">MEGNLFGSTSCCTVVRARALVDIVAKHASGFMAGNGCIQKDAGPGFENQASGSFSRGRNSSSFGTPGIARLHEETRDIPALKNDDTAGYISASARDILIIGQKLITVTPTASVQRNEGNGDSRRAFVGVEHSRVTCVSKSPAAGKPFGSPNFHIFIYTLVYEKSSINRA</sequence>
<feature type="region of interest" description="Disordered" evidence="1">
    <location>
        <begin position="48"/>
        <end position="67"/>
    </location>
</feature>
<evidence type="ECO:0000256" key="1">
    <source>
        <dbReference type="SAM" id="MobiDB-lite"/>
    </source>
</evidence>
<comment type="caution">
    <text evidence="2">The sequence shown here is derived from an EMBL/GenBank/DDBJ whole genome shotgun (WGS) entry which is preliminary data.</text>
</comment>
<feature type="compositionally biased region" description="Low complexity" evidence="1">
    <location>
        <begin position="51"/>
        <end position="64"/>
    </location>
</feature>
<dbReference type="AlphaFoldDB" id="A0AA40FWU2"/>
<evidence type="ECO:0000313" key="3">
    <source>
        <dbReference type="Proteomes" id="UP001177670"/>
    </source>
</evidence>
<proteinExistence type="predicted"/>
<dbReference type="EMBL" id="JAHYIQ010000013">
    <property type="protein sequence ID" value="KAK1126777.1"/>
    <property type="molecule type" value="Genomic_DNA"/>
</dbReference>
<reference evidence="2" key="1">
    <citation type="submission" date="2021-10" db="EMBL/GenBank/DDBJ databases">
        <title>Melipona bicolor Genome sequencing and assembly.</title>
        <authorList>
            <person name="Araujo N.S."/>
            <person name="Arias M.C."/>
        </authorList>
    </citation>
    <scope>NUCLEOTIDE SEQUENCE</scope>
    <source>
        <strain evidence="2">USP_2M_L1-L4_2017</strain>
        <tissue evidence="2">Whole body</tissue>
    </source>
</reference>